<evidence type="ECO:0008006" key="3">
    <source>
        <dbReference type="Google" id="ProtNLM"/>
    </source>
</evidence>
<dbReference type="Proteomes" id="UP000190637">
    <property type="component" value="Unassembled WGS sequence"/>
</dbReference>
<proteinExistence type="predicted"/>
<dbReference type="STRING" id="1122192.SAMN02745673_03529"/>
<dbReference type="EMBL" id="FUWS01000009">
    <property type="protein sequence ID" value="SKA27196.1"/>
    <property type="molecule type" value="Genomic_DNA"/>
</dbReference>
<sequence length="110" mass="13003">MSSEDLEKYEAEMELQLYREYRDVVGLFSYVVETERRFYLTNHVDLQPRTTDTGEMYFEVTMQDAWVWDMYRPARFVKNVRVVTFKDVNVEEITKSDLEVPAAGQPGSQS</sequence>
<name>A0A1T4SGB9_9ACTN</name>
<evidence type="ECO:0000313" key="1">
    <source>
        <dbReference type="EMBL" id="SKA27196.1"/>
    </source>
</evidence>
<dbReference type="Pfam" id="PF10611">
    <property type="entry name" value="DUF2469"/>
    <property type="match status" value="1"/>
</dbReference>
<dbReference type="InterPro" id="IPR019592">
    <property type="entry name" value="DUF2469"/>
</dbReference>
<organism evidence="1 2">
    <name type="scientific">Marinactinospora thermotolerans DSM 45154</name>
    <dbReference type="NCBI Taxonomy" id="1122192"/>
    <lineage>
        <taxon>Bacteria</taxon>
        <taxon>Bacillati</taxon>
        <taxon>Actinomycetota</taxon>
        <taxon>Actinomycetes</taxon>
        <taxon>Streptosporangiales</taxon>
        <taxon>Nocardiopsidaceae</taxon>
        <taxon>Marinactinospora</taxon>
    </lineage>
</organism>
<evidence type="ECO:0000313" key="2">
    <source>
        <dbReference type="Proteomes" id="UP000190637"/>
    </source>
</evidence>
<reference evidence="1 2" key="1">
    <citation type="submission" date="2017-02" db="EMBL/GenBank/DDBJ databases">
        <authorList>
            <person name="Peterson S.W."/>
        </authorList>
    </citation>
    <scope>NUCLEOTIDE SEQUENCE [LARGE SCALE GENOMIC DNA]</scope>
    <source>
        <strain evidence="1 2">DSM 45154</strain>
    </source>
</reference>
<keyword evidence="2" id="KW-1185">Reference proteome</keyword>
<dbReference type="AlphaFoldDB" id="A0A1T4SGB9"/>
<dbReference type="OrthoDB" id="3213600at2"/>
<protein>
    <recommendedName>
        <fullName evidence="3">Protein often found in actinomycetes clustered with signal peptidase and/or RNaseHII</fullName>
    </recommendedName>
</protein>
<dbReference type="RefSeq" id="WP_078762779.1">
    <property type="nucleotide sequence ID" value="NZ_FUWS01000009.1"/>
</dbReference>
<accession>A0A1T4SGB9</accession>
<gene>
    <name evidence="1" type="ORF">SAMN02745673_03529</name>
</gene>